<keyword evidence="4" id="KW-0347">Helicase</keyword>
<dbReference type="OrthoDB" id="18170at2759"/>
<dbReference type="PROSITE" id="PS51192">
    <property type="entry name" value="HELICASE_ATP_BIND_1"/>
    <property type="match status" value="1"/>
</dbReference>
<dbReference type="InterPro" id="IPR014001">
    <property type="entry name" value="Helicase_ATP-bd"/>
</dbReference>
<dbReference type="PROSITE" id="PS51194">
    <property type="entry name" value="HELICASE_CTER"/>
    <property type="match status" value="1"/>
</dbReference>
<keyword evidence="3" id="KW-0378">Hydrolase</keyword>
<dbReference type="EMBL" id="JABAYA010000015">
    <property type="protein sequence ID" value="KAF7730564.1"/>
    <property type="molecule type" value="Genomic_DNA"/>
</dbReference>
<dbReference type="Proteomes" id="UP000605846">
    <property type="component" value="Unassembled WGS sequence"/>
</dbReference>
<accession>A0A8H7ET92</accession>
<keyword evidence="5" id="KW-0067">ATP-binding</keyword>
<evidence type="ECO:0000259" key="6">
    <source>
        <dbReference type="PROSITE" id="PS51192"/>
    </source>
</evidence>
<sequence>MSSELWILTATSLYASFVEDMANLHRPKRTRPAWTVDNATVLHYYVAENVHAKMTNYQEVEEVAKMSKAQINAMLKAHEIEVNGQHIPNPITSFHQCKAALGEILLHNLDEIGWSMATGIQRQAVPAALAGRDVYAIAPTNSGKTGAFLIPILAHCQSLSIMHDFKRRAGPYALILAPTRELCQQIEGVAKTLARGMRNTRTALLIGGQPLANQLYRLRKGVQIVIGTPGRVQDIITYYPHLCRAWRLHMVVLDEADAMFSLGFGPQVRQILGKLPDTTVRQTSYFSATVSDPKTMERLCRRLKCPIEITVGQRLEDFNKLKMRTDVRQTILWVENASKAKKLIWILNNPNYFSPPVLVFVDSRIGAEFLTRTIQKRLGHLRVTSMHADKSQEERTAIVAGINQEEPQWDIIVSTDVLARGIDLPFVHLVINYDMTASLDDYVHRIGRAIIRGPLPKDARNQWGRAITFINNEHKHLFEPFVRLLANKTLAQVTPLPVQLKRYL</sequence>
<evidence type="ECO:0000256" key="2">
    <source>
        <dbReference type="ARBA" id="ARBA00022741"/>
    </source>
</evidence>
<feature type="domain" description="Helicase C-terminal" evidence="7">
    <location>
        <begin position="342"/>
        <end position="504"/>
    </location>
</feature>
<dbReference type="GO" id="GO:0003724">
    <property type="term" value="F:RNA helicase activity"/>
    <property type="evidence" value="ECO:0007669"/>
    <property type="project" value="UniProtKB-EC"/>
</dbReference>
<evidence type="ECO:0000256" key="3">
    <source>
        <dbReference type="ARBA" id="ARBA00022801"/>
    </source>
</evidence>
<dbReference type="InterPro" id="IPR044742">
    <property type="entry name" value="DEAD/DEAH_RhlB"/>
</dbReference>
<evidence type="ECO:0000313" key="8">
    <source>
        <dbReference type="EMBL" id="KAF7730564.1"/>
    </source>
</evidence>
<dbReference type="GO" id="GO:0016787">
    <property type="term" value="F:hydrolase activity"/>
    <property type="evidence" value="ECO:0007669"/>
    <property type="project" value="UniProtKB-KW"/>
</dbReference>
<name>A0A8H7ET92_9FUNG</name>
<dbReference type="Pfam" id="PF00270">
    <property type="entry name" value="DEAD"/>
    <property type="match status" value="1"/>
</dbReference>
<keyword evidence="2" id="KW-0547">Nucleotide-binding</keyword>
<evidence type="ECO:0000256" key="5">
    <source>
        <dbReference type="ARBA" id="ARBA00022840"/>
    </source>
</evidence>
<gene>
    <name evidence="8" type="primary">DDX59</name>
    <name evidence="8" type="ORF">EC973_001945</name>
</gene>
<evidence type="ECO:0000256" key="4">
    <source>
        <dbReference type="ARBA" id="ARBA00022806"/>
    </source>
</evidence>
<dbReference type="InterPro" id="IPR001650">
    <property type="entry name" value="Helicase_C-like"/>
</dbReference>
<dbReference type="SMART" id="SM00487">
    <property type="entry name" value="DEXDc"/>
    <property type="match status" value="1"/>
</dbReference>
<dbReference type="CDD" id="cd18787">
    <property type="entry name" value="SF2_C_DEAD"/>
    <property type="match status" value="1"/>
</dbReference>
<keyword evidence="9" id="KW-1185">Reference proteome</keyword>
<feature type="domain" description="Helicase ATP-binding" evidence="6">
    <location>
        <begin position="125"/>
        <end position="308"/>
    </location>
</feature>
<comment type="caution">
    <text evidence="8">The sequence shown here is derived from an EMBL/GenBank/DDBJ whole genome shotgun (WGS) entry which is preliminary data.</text>
</comment>
<dbReference type="SMART" id="SM00490">
    <property type="entry name" value="HELICc"/>
    <property type="match status" value="1"/>
</dbReference>
<evidence type="ECO:0000256" key="1">
    <source>
        <dbReference type="ARBA" id="ARBA00012552"/>
    </source>
</evidence>
<dbReference type="AlphaFoldDB" id="A0A8H7ET92"/>
<organism evidence="8 9">
    <name type="scientific">Apophysomyces ossiformis</name>
    <dbReference type="NCBI Taxonomy" id="679940"/>
    <lineage>
        <taxon>Eukaryota</taxon>
        <taxon>Fungi</taxon>
        <taxon>Fungi incertae sedis</taxon>
        <taxon>Mucoromycota</taxon>
        <taxon>Mucoromycotina</taxon>
        <taxon>Mucoromycetes</taxon>
        <taxon>Mucorales</taxon>
        <taxon>Mucorineae</taxon>
        <taxon>Mucoraceae</taxon>
        <taxon>Apophysomyces</taxon>
    </lineage>
</organism>
<dbReference type="CDD" id="cd00268">
    <property type="entry name" value="DEADc"/>
    <property type="match status" value="1"/>
</dbReference>
<dbReference type="GO" id="GO:0003676">
    <property type="term" value="F:nucleic acid binding"/>
    <property type="evidence" value="ECO:0007669"/>
    <property type="project" value="InterPro"/>
</dbReference>
<dbReference type="InterPro" id="IPR011545">
    <property type="entry name" value="DEAD/DEAH_box_helicase_dom"/>
</dbReference>
<dbReference type="PANTHER" id="PTHR47958">
    <property type="entry name" value="ATP-DEPENDENT RNA HELICASE DBP3"/>
    <property type="match status" value="1"/>
</dbReference>
<dbReference type="GO" id="GO:0005524">
    <property type="term" value="F:ATP binding"/>
    <property type="evidence" value="ECO:0007669"/>
    <property type="project" value="UniProtKB-KW"/>
</dbReference>
<protein>
    <recommendedName>
        <fullName evidence="1">RNA helicase</fullName>
        <ecNumber evidence="1">3.6.4.13</ecNumber>
    </recommendedName>
</protein>
<reference evidence="8" key="1">
    <citation type="submission" date="2020-01" db="EMBL/GenBank/DDBJ databases">
        <title>Genome Sequencing of Three Apophysomyces-Like Fungal Strains Confirms a Novel Fungal Genus in the Mucoromycota with divergent Burkholderia-like Endosymbiotic Bacteria.</title>
        <authorList>
            <person name="Stajich J.E."/>
            <person name="Macias A.M."/>
            <person name="Carter-House D."/>
            <person name="Lovett B."/>
            <person name="Kasson L.R."/>
            <person name="Berry K."/>
            <person name="Grigoriev I."/>
            <person name="Chang Y."/>
            <person name="Spatafora J."/>
            <person name="Kasson M.T."/>
        </authorList>
    </citation>
    <scope>NUCLEOTIDE SEQUENCE</scope>
    <source>
        <strain evidence="8">NRRL A-21654</strain>
    </source>
</reference>
<dbReference type="SUPFAM" id="SSF52540">
    <property type="entry name" value="P-loop containing nucleoside triphosphate hydrolases"/>
    <property type="match status" value="2"/>
</dbReference>
<evidence type="ECO:0000313" key="9">
    <source>
        <dbReference type="Proteomes" id="UP000605846"/>
    </source>
</evidence>
<dbReference type="InterPro" id="IPR027417">
    <property type="entry name" value="P-loop_NTPase"/>
</dbReference>
<dbReference type="Gene3D" id="3.40.50.300">
    <property type="entry name" value="P-loop containing nucleotide triphosphate hydrolases"/>
    <property type="match status" value="2"/>
</dbReference>
<evidence type="ECO:0000259" key="7">
    <source>
        <dbReference type="PROSITE" id="PS51194"/>
    </source>
</evidence>
<proteinExistence type="predicted"/>
<dbReference type="EC" id="3.6.4.13" evidence="1"/>
<dbReference type="Pfam" id="PF00271">
    <property type="entry name" value="Helicase_C"/>
    <property type="match status" value="1"/>
</dbReference>